<sequence>MRCVLAALAAAFALVARAEPVDAVKGYSFQIVTADDSALTRRIVDDLSKRLIPIFAAFRTELAQRRRMLVVAVGPAALHEVANKRCDCAVISSFTSSQVLRAVAAGLPPARASTLTAVYAEPAPADQLRLVSLLYGRPVRIAAILGHDTQFLKPALQGPVEVQDFGGGDDINRILSRIAQTEVLLALPDSAVYNTENIRNILLSTYRHKQAVIGFSADMVKAGALATTYSDIEDINAQVAEMASEYVGSGVLPAPQFPRYFRTVVNEGVAKSLDVHVSDAVRNFARPAPPPP</sequence>
<feature type="signal peptide" evidence="1">
    <location>
        <begin position="1"/>
        <end position="18"/>
    </location>
</feature>
<dbReference type="PANTHER" id="PTHR35271:SF1">
    <property type="entry name" value="ABC TRANSPORTER, SUBSTRATE-BINDING LIPOPROTEIN"/>
    <property type="match status" value="1"/>
</dbReference>
<dbReference type="PANTHER" id="PTHR35271">
    <property type="entry name" value="ABC TRANSPORTER, SUBSTRATE-BINDING LIPOPROTEIN-RELATED"/>
    <property type="match status" value="1"/>
</dbReference>
<dbReference type="InterPro" id="IPR007487">
    <property type="entry name" value="ABC_transpt-TYRBP-like"/>
</dbReference>
<evidence type="ECO:0000313" key="3">
    <source>
        <dbReference type="Proteomes" id="UP001204621"/>
    </source>
</evidence>
<dbReference type="RefSeq" id="WP_258811953.1">
    <property type="nucleotide sequence ID" value="NZ_JANUGU010000003.1"/>
</dbReference>
<protein>
    <recommendedName>
        <fullName evidence="4">ABC transporter substrate-binding protein</fullName>
    </recommendedName>
</protein>
<feature type="chain" id="PRO_5046861111" description="ABC transporter substrate-binding protein" evidence="1">
    <location>
        <begin position="19"/>
        <end position="292"/>
    </location>
</feature>
<evidence type="ECO:0000256" key="1">
    <source>
        <dbReference type="SAM" id="SignalP"/>
    </source>
</evidence>
<organism evidence="2 3">
    <name type="scientific">Massilia terrae</name>
    <dbReference type="NCBI Taxonomy" id="1811224"/>
    <lineage>
        <taxon>Bacteria</taxon>
        <taxon>Pseudomonadati</taxon>
        <taxon>Pseudomonadota</taxon>
        <taxon>Betaproteobacteria</taxon>
        <taxon>Burkholderiales</taxon>
        <taxon>Oxalobacteraceae</taxon>
        <taxon>Telluria group</taxon>
        <taxon>Massilia</taxon>
    </lineage>
</organism>
<name>A0ABT2CY73_9BURK</name>
<accession>A0ABT2CY73</accession>
<keyword evidence="3" id="KW-1185">Reference proteome</keyword>
<comment type="caution">
    <text evidence="2">The sequence shown here is derived from an EMBL/GenBank/DDBJ whole genome shotgun (WGS) entry which is preliminary data.</text>
</comment>
<dbReference type="Proteomes" id="UP001204621">
    <property type="component" value="Unassembled WGS sequence"/>
</dbReference>
<evidence type="ECO:0000313" key="2">
    <source>
        <dbReference type="EMBL" id="MCS0658765.1"/>
    </source>
</evidence>
<dbReference type="EMBL" id="JANUGU010000003">
    <property type="protein sequence ID" value="MCS0658765.1"/>
    <property type="molecule type" value="Genomic_DNA"/>
</dbReference>
<keyword evidence="1" id="KW-0732">Signal</keyword>
<reference evidence="2 3" key="1">
    <citation type="submission" date="2022-08" db="EMBL/GenBank/DDBJ databases">
        <title>Reclassification of Massilia species as members of the genera Telluria, Duganella, Pseudoduganella, Mokoshia gen. nov. and Zemynaea gen. nov. using orthogonal and non-orthogonal genome-based approaches.</title>
        <authorList>
            <person name="Bowman J.P."/>
        </authorList>
    </citation>
    <scope>NUCLEOTIDE SEQUENCE [LARGE SCALE GENOMIC DNA]</scope>
    <source>
        <strain evidence="2 3">JCM 31606</strain>
    </source>
</reference>
<gene>
    <name evidence="2" type="ORF">NX778_11875</name>
</gene>
<evidence type="ECO:0008006" key="4">
    <source>
        <dbReference type="Google" id="ProtNLM"/>
    </source>
</evidence>
<proteinExistence type="predicted"/>
<dbReference type="Gene3D" id="3.40.50.2300">
    <property type="match status" value="1"/>
</dbReference>